<gene>
    <name evidence="2" type="ORF">AVDCRST_MAG32-663</name>
</gene>
<reference evidence="2" key="1">
    <citation type="submission" date="2020-02" db="EMBL/GenBank/DDBJ databases">
        <authorList>
            <person name="Meier V. D."/>
        </authorList>
    </citation>
    <scope>NUCLEOTIDE SEQUENCE</scope>
    <source>
        <strain evidence="2">AVDCRST_MAG32</strain>
    </source>
</reference>
<feature type="non-terminal residue" evidence="2">
    <location>
        <position position="1"/>
    </location>
</feature>
<evidence type="ECO:0000256" key="1">
    <source>
        <dbReference type="SAM" id="MobiDB-lite"/>
    </source>
</evidence>
<proteinExistence type="predicted"/>
<accession>A0A6J4MVT0</accession>
<evidence type="ECO:0000313" key="2">
    <source>
        <dbReference type="EMBL" id="CAA9370217.1"/>
    </source>
</evidence>
<feature type="compositionally biased region" description="Basic and acidic residues" evidence="1">
    <location>
        <begin position="173"/>
        <end position="182"/>
    </location>
</feature>
<organism evidence="2">
    <name type="scientific">uncultured Nocardioides sp</name>
    <dbReference type="NCBI Taxonomy" id="198441"/>
    <lineage>
        <taxon>Bacteria</taxon>
        <taxon>Bacillati</taxon>
        <taxon>Actinomycetota</taxon>
        <taxon>Actinomycetes</taxon>
        <taxon>Propionibacteriales</taxon>
        <taxon>Nocardioidaceae</taxon>
        <taxon>Nocardioides</taxon>
        <taxon>environmental samples</taxon>
    </lineage>
</organism>
<name>A0A6J4MVT0_9ACTN</name>
<feature type="compositionally biased region" description="Basic residues" evidence="1">
    <location>
        <begin position="1"/>
        <end position="16"/>
    </location>
</feature>
<feature type="compositionally biased region" description="Basic and acidic residues" evidence="1">
    <location>
        <begin position="22"/>
        <end position="33"/>
    </location>
</feature>
<protein>
    <submittedName>
        <fullName evidence="2">Putative membrane protein</fullName>
    </submittedName>
</protein>
<feature type="non-terminal residue" evidence="2">
    <location>
        <position position="198"/>
    </location>
</feature>
<dbReference type="AlphaFoldDB" id="A0A6J4MVT0"/>
<feature type="region of interest" description="Disordered" evidence="1">
    <location>
        <begin position="90"/>
        <end position="198"/>
    </location>
</feature>
<dbReference type="EMBL" id="CADCUM010000027">
    <property type="protein sequence ID" value="CAA9370217.1"/>
    <property type="molecule type" value="Genomic_DNA"/>
</dbReference>
<sequence length="198" mass="20246">VRTRPPSPRHARHRPGHGVGDPSRRPVADDGDARLGAGRHVPGGAVRGLPRVRLGPAERGLAGVAHALPVRRRRVPGRVGGLAPAGVVARGGAGADRGDAGRAPYGDRGLVRRARDRRVDGPGDGAAGPRAAAVEADGRDLHGLPAAEPDGQLGGVAHDRRLAPGAARRPRHHRDDAADDVRLPAVGHTADGLVAAPL</sequence>
<feature type="region of interest" description="Disordered" evidence="1">
    <location>
        <begin position="1"/>
        <end position="49"/>
    </location>
</feature>